<keyword evidence="1" id="KW-1133">Transmembrane helix</keyword>
<feature type="transmembrane region" description="Helical" evidence="1">
    <location>
        <begin position="260"/>
        <end position="283"/>
    </location>
</feature>
<protein>
    <submittedName>
        <fullName evidence="2">Uncharacterized protein</fullName>
    </submittedName>
</protein>
<dbReference type="PANTHER" id="PTHR35523:SF1">
    <property type="entry name" value="CELL WALL PROTEIN SED1"/>
    <property type="match status" value="1"/>
</dbReference>
<dbReference type="Proteomes" id="UP000033140">
    <property type="component" value="Unassembled WGS sequence"/>
</dbReference>
<dbReference type="GO" id="GO:0005199">
    <property type="term" value="F:structural constituent of cell wall"/>
    <property type="evidence" value="ECO:0007669"/>
    <property type="project" value="InterPro"/>
</dbReference>
<reference evidence="2 3" key="3">
    <citation type="journal article" date="2015" name="Genome Announc.">
        <title>Draft Genome Sequence of the Archiascomycetous Yeast Saitoella complicata.</title>
        <authorList>
            <person name="Yamauchi K."/>
            <person name="Kondo S."/>
            <person name="Hamamoto M."/>
            <person name="Takahashi Y."/>
            <person name="Ogura Y."/>
            <person name="Hayashi T."/>
            <person name="Nishida H."/>
        </authorList>
    </citation>
    <scope>NUCLEOTIDE SEQUENCE [LARGE SCALE GENOMIC DNA]</scope>
    <source>
        <strain evidence="2 3">NRRL Y-17804</strain>
    </source>
</reference>
<evidence type="ECO:0000313" key="2">
    <source>
        <dbReference type="EMBL" id="GAO49755.1"/>
    </source>
</evidence>
<evidence type="ECO:0000313" key="3">
    <source>
        <dbReference type="Proteomes" id="UP000033140"/>
    </source>
</evidence>
<dbReference type="AlphaFoldDB" id="A0A0E9NK27"/>
<keyword evidence="1" id="KW-0472">Membrane</keyword>
<dbReference type="GO" id="GO:0031505">
    <property type="term" value="P:fungal-type cell wall organization"/>
    <property type="evidence" value="ECO:0007669"/>
    <property type="project" value="InterPro"/>
</dbReference>
<comment type="caution">
    <text evidence="2">The sequence shown here is derived from an EMBL/GenBank/DDBJ whole genome shotgun (WGS) entry which is preliminary data.</text>
</comment>
<dbReference type="GO" id="GO:0009277">
    <property type="term" value="C:fungal-type cell wall"/>
    <property type="evidence" value="ECO:0007669"/>
    <property type="project" value="TreeGrafter"/>
</dbReference>
<accession>A0A0E9NK27</accession>
<gene>
    <name evidence="2" type="ORF">G7K_3897-t1</name>
</gene>
<dbReference type="STRING" id="698492.A0A0E9NK27"/>
<evidence type="ECO:0000256" key="1">
    <source>
        <dbReference type="SAM" id="Phobius"/>
    </source>
</evidence>
<keyword evidence="1" id="KW-0812">Transmembrane</keyword>
<organism evidence="2 3">
    <name type="scientific">Saitoella complicata (strain BCRC 22490 / CBS 7301 / JCM 7358 / NBRC 10748 / NRRL Y-17804)</name>
    <dbReference type="NCBI Taxonomy" id="698492"/>
    <lineage>
        <taxon>Eukaryota</taxon>
        <taxon>Fungi</taxon>
        <taxon>Dikarya</taxon>
        <taxon>Ascomycota</taxon>
        <taxon>Taphrinomycotina</taxon>
        <taxon>Taphrinomycotina incertae sedis</taxon>
        <taxon>Saitoella</taxon>
    </lineage>
</organism>
<sequence>MGIMTSPAVRIFQAAEILVQMTHPLDPFIHTLAGHTPYTLAFSIPPRSTKTMFGNLLMAGASFASLAVAQMNSTAASWNSTILPASTNGTVVASNGSAAVLPVSTITTTVSSYTTVCPTAGVYTVEGETVTVTASTVLTITDCPCTRTLAMAPATTVTSVVSSYETVCPTAGVYVVEGETVTVASSTTITVTECPCTRTSVVWTEVTPGASSAAATGAASVAPAVVTTGPMWTNGTTTWSNGTYSNGTTKSNGTTSGTGMTAYTGGASVNTVATTAILGLVVMSMLQITRKSRTLLFFFRQVVSS</sequence>
<keyword evidence="3" id="KW-1185">Reference proteome</keyword>
<dbReference type="PANTHER" id="PTHR35523">
    <property type="entry name" value="CELL WALL PROTEIN SED1"/>
    <property type="match status" value="1"/>
</dbReference>
<name>A0A0E9NK27_SAICN</name>
<dbReference type="InterPro" id="IPR038843">
    <property type="entry name" value="Sed1/Spi1"/>
</dbReference>
<proteinExistence type="predicted"/>
<reference evidence="2 3" key="1">
    <citation type="journal article" date="2011" name="J. Gen. Appl. Microbiol.">
        <title>Draft genome sequencing of the enigmatic yeast Saitoella complicata.</title>
        <authorList>
            <person name="Nishida H."/>
            <person name="Hamamoto M."/>
            <person name="Sugiyama J."/>
        </authorList>
    </citation>
    <scope>NUCLEOTIDE SEQUENCE [LARGE SCALE GENOMIC DNA]</scope>
    <source>
        <strain evidence="2 3">NRRL Y-17804</strain>
    </source>
</reference>
<dbReference type="EMBL" id="BACD03000025">
    <property type="protein sequence ID" value="GAO49755.1"/>
    <property type="molecule type" value="Genomic_DNA"/>
</dbReference>
<reference evidence="2 3" key="2">
    <citation type="journal article" date="2014" name="J. Gen. Appl. Microbiol.">
        <title>The early diverging ascomycetous budding yeast Saitoella complicata has three histone deacetylases belonging to the Clr6, Hos2, and Rpd3 lineages.</title>
        <authorList>
            <person name="Nishida H."/>
            <person name="Matsumoto T."/>
            <person name="Kondo S."/>
            <person name="Hamamoto M."/>
            <person name="Yoshikawa H."/>
        </authorList>
    </citation>
    <scope>NUCLEOTIDE SEQUENCE [LARGE SCALE GENOMIC DNA]</scope>
    <source>
        <strain evidence="2 3">NRRL Y-17804</strain>
    </source>
</reference>